<sequence length="551" mass="60774">MARMHVAWRLLVPLLAAEVNSFSSRPSLSSFTIFPTSLAMSTTTDSWEALQSAASNTPVGSALDQESASRTAGTGAAFVQNKLRLFGADEKPKLTLYRDHAGWCPYCQKTMLLIEEKRIPINIELVPMRSYGDKPESFLRIVPSGLLPALLVETSDGRKQVVTESQVIMELLDSWHPVEDGFKQMMPSEEDSASMQRYRQLSNLERELFSWWCTLIFRPEGPSFGSPGMLGKLMGKSSEPAMSGAMSGFLECLEKVDNALASTKGPWFFDWAEHPTMIDFIYVSHVERMLASAAFWKGLDLRSDKYQQQFPALNAWLDAFEKRECYLAFKSDYYTHVKDIPPQYGPGYDGGFEDDRISFQKNISGKDGKSWTLPLSFDDDVQPLYRGPPLPLCALKAAGISGDNGELASEGTSYEKAEPEQMAEACRQMAGWKIASNGSAVAKFAARGGPEGSRNPRKGFGAELADPYAQSDENYSSVCVALLAQGGPSAHDAALNEMKDNLQTQISKDQARDVASSLAYLRDRIGVPRDLPLASARQLRAHLNAAIDVLH</sequence>
<dbReference type="PANTHER" id="PTHR43968">
    <property type="match status" value="1"/>
</dbReference>
<feature type="domain" description="GST N-terminal" evidence="2">
    <location>
        <begin position="92"/>
        <end position="180"/>
    </location>
</feature>
<dbReference type="SUPFAM" id="SSF52833">
    <property type="entry name" value="Thioredoxin-like"/>
    <property type="match status" value="1"/>
</dbReference>
<dbReference type="EC" id="2.5.1.18" evidence="3"/>
<reference evidence="3" key="1">
    <citation type="submission" date="2023-06" db="EMBL/GenBank/DDBJ databases">
        <title>Survivors Of The Sea: Transcriptome response of Skeletonema marinoi to long-term dormancy.</title>
        <authorList>
            <person name="Pinder M.I.M."/>
            <person name="Kourtchenko O."/>
            <person name="Robertson E.K."/>
            <person name="Larsson T."/>
            <person name="Maumus F."/>
            <person name="Osuna-Cruz C.M."/>
            <person name="Vancaester E."/>
            <person name="Stenow R."/>
            <person name="Vandepoele K."/>
            <person name="Ploug H."/>
            <person name="Bruchert V."/>
            <person name="Godhe A."/>
            <person name="Topel M."/>
        </authorList>
    </citation>
    <scope>NUCLEOTIDE SEQUENCE</scope>
    <source>
        <strain evidence="3">R05AC</strain>
    </source>
</reference>
<dbReference type="AlphaFoldDB" id="A0AAD8Y0F9"/>
<evidence type="ECO:0000313" key="3">
    <source>
        <dbReference type="EMBL" id="KAK1736666.1"/>
    </source>
</evidence>
<evidence type="ECO:0000259" key="2">
    <source>
        <dbReference type="PROSITE" id="PS50404"/>
    </source>
</evidence>
<dbReference type="InterPro" id="IPR036282">
    <property type="entry name" value="Glutathione-S-Trfase_C_sf"/>
</dbReference>
<dbReference type="Gene3D" id="3.40.30.10">
    <property type="entry name" value="Glutaredoxin"/>
    <property type="match status" value="1"/>
</dbReference>
<organism evidence="3 4">
    <name type="scientific">Skeletonema marinoi</name>
    <dbReference type="NCBI Taxonomy" id="267567"/>
    <lineage>
        <taxon>Eukaryota</taxon>
        <taxon>Sar</taxon>
        <taxon>Stramenopiles</taxon>
        <taxon>Ochrophyta</taxon>
        <taxon>Bacillariophyta</taxon>
        <taxon>Coscinodiscophyceae</taxon>
        <taxon>Thalassiosirophycidae</taxon>
        <taxon>Thalassiosirales</taxon>
        <taxon>Skeletonemataceae</taxon>
        <taxon>Skeletonema</taxon>
        <taxon>Skeletonema marinoi-dohrnii complex</taxon>
    </lineage>
</organism>
<proteinExistence type="predicted"/>
<dbReference type="GO" id="GO:0005737">
    <property type="term" value="C:cytoplasm"/>
    <property type="evidence" value="ECO:0007669"/>
    <property type="project" value="TreeGrafter"/>
</dbReference>
<dbReference type="GO" id="GO:0004364">
    <property type="term" value="F:glutathione transferase activity"/>
    <property type="evidence" value="ECO:0007669"/>
    <property type="project" value="UniProtKB-EC"/>
</dbReference>
<dbReference type="InterPro" id="IPR050983">
    <property type="entry name" value="GST_Omega/HSP26"/>
</dbReference>
<dbReference type="InterPro" id="IPR004045">
    <property type="entry name" value="Glutathione_S-Trfase_N"/>
</dbReference>
<dbReference type="Pfam" id="PF13409">
    <property type="entry name" value="GST_N_2"/>
    <property type="match status" value="1"/>
</dbReference>
<feature type="signal peptide" evidence="1">
    <location>
        <begin position="1"/>
        <end position="21"/>
    </location>
</feature>
<accession>A0AAD8Y0F9</accession>
<name>A0AAD8Y0F9_9STRA</name>
<keyword evidence="4" id="KW-1185">Reference proteome</keyword>
<dbReference type="SUPFAM" id="SSF47616">
    <property type="entry name" value="GST C-terminal domain-like"/>
    <property type="match status" value="1"/>
</dbReference>
<dbReference type="PROSITE" id="PS50404">
    <property type="entry name" value="GST_NTER"/>
    <property type="match status" value="1"/>
</dbReference>
<comment type="caution">
    <text evidence="3">The sequence shown here is derived from an EMBL/GenBank/DDBJ whole genome shotgun (WGS) entry which is preliminary data.</text>
</comment>
<dbReference type="InterPro" id="IPR036249">
    <property type="entry name" value="Thioredoxin-like_sf"/>
</dbReference>
<gene>
    <name evidence="3" type="ORF">QTG54_012688</name>
</gene>
<dbReference type="PANTHER" id="PTHR43968:SF14">
    <property type="entry name" value="GLUTATHIONE S-TRANSFERASE"/>
    <property type="match status" value="1"/>
</dbReference>
<dbReference type="Proteomes" id="UP001224775">
    <property type="component" value="Unassembled WGS sequence"/>
</dbReference>
<evidence type="ECO:0000313" key="4">
    <source>
        <dbReference type="Proteomes" id="UP001224775"/>
    </source>
</evidence>
<dbReference type="CDD" id="cd00570">
    <property type="entry name" value="GST_N_family"/>
    <property type="match status" value="1"/>
</dbReference>
<feature type="chain" id="PRO_5042013737" evidence="1">
    <location>
        <begin position="22"/>
        <end position="551"/>
    </location>
</feature>
<keyword evidence="1" id="KW-0732">Signal</keyword>
<dbReference type="Pfam" id="PF13410">
    <property type="entry name" value="GST_C_2"/>
    <property type="match status" value="1"/>
</dbReference>
<protein>
    <submittedName>
        <fullName evidence="3">Glutathione S-transferase</fullName>
        <ecNumber evidence="3">2.5.1.18</ecNumber>
    </submittedName>
</protein>
<dbReference type="CDD" id="cd00299">
    <property type="entry name" value="GST_C_family"/>
    <property type="match status" value="1"/>
</dbReference>
<evidence type="ECO:0000256" key="1">
    <source>
        <dbReference type="SAM" id="SignalP"/>
    </source>
</evidence>
<keyword evidence="3" id="KW-0808">Transferase</keyword>
<dbReference type="EMBL" id="JATAAI010000028">
    <property type="protein sequence ID" value="KAK1736666.1"/>
    <property type="molecule type" value="Genomic_DNA"/>
</dbReference>
<dbReference type="Gene3D" id="1.20.1050.10">
    <property type="match status" value="1"/>
</dbReference>